<dbReference type="SUPFAM" id="SSF53850">
    <property type="entry name" value="Periplasmic binding protein-like II"/>
    <property type="match status" value="1"/>
</dbReference>
<evidence type="ECO:0000313" key="6">
    <source>
        <dbReference type="EMBL" id="ANI18178.1"/>
    </source>
</evidence>
<gene>
    <name evidence="6" type="ORF">A9C11_31065</name>
</gene>
<evidence type="ECO:0000256" key="3">
    <source>
        <dbReference type="ARBA" id="ARBA00023125"/>
    </source>
</evidence>
<dbReference type="Pfam" id="PF00126">
    <property type="entry name" value="HTH_1"/>
    <property type="match status" value="1"/>
</dbReference>
<dbReference type="InterPro" id="IPR000847">
    <property type="entry name" value="LysR_HTH_N"/>
</dbReference>
<protein>
    <recommendedName>
        <fullName evidence="5">HTH lysR-type domain-containing protein</fullName>
    </recommendedName>
</protein>
<dbReference type="PROSITE" id="PS50931">
    <property type="entry name" value="HTH_LYSR"/>
    <property type="match status" value="1"/>
</dbReference>
<dbReference type="InterPro" id="IPR036388">
    <property type="entry name" value="WH-like_DNA-bd_sf"/>
</dbReference>
<sequence>MKLHQLQALIAVADGGGIRAAARSLGLSQAAVTRALRELEEEQGLPLLMRHAGGARLTTAGQVLLPRARQIATQLDSARQELAALRGEGAATLCVGVTPWFGQTLLGNALQAFRRDMPQVHLELYEGLQAVILPLLRTGRMQFALGPAGILQGADFVHQPLAHYRMQVVARNGHPLASARSLRQLLEHDWTMNFTADRYAETTHELFGQHGLQIARERIVCAHSAGMLSSLIVDAGLLGYAPQPMMLCEPLRSGARALTLEEPLPDGDISIIRLRDQGLDATSRHFIHCLQQALKDNSRARDPAGRQLAEMVRLSF</sequence>
<feature type="domain" description="HTH lysR-type" evidence="5">
    <location>
        <begin position="1"/>
        <end position="58"/>
    </location>
</feature>
<comment type="similarity">
    <text evidence="1">Belongs to the LysR transcriptional regulatory family.</text>
</comment>
<dbReference type="AlphaFoldDB" id="A0A1A9KKY8"/>
<name>A0A1A9KKY8_9PSED</name>
<dbReference type="InterPro" id="IPR050950">
    <property type="entry name" value="HTH-type_LysR_regulators"/>
</dbReference>
<accession>A0A1A9KKY8</accession>
<dbReference type="GO" id="GO:0003700">
    <property type="term" value="F:DNA-binding transcription factor activity"/>
    <property type="evidence" value="ECO:0007669"/>
    <property type="project" value="InterPro"/>
</dbReference>
<dbReference type="SUPFAM" id="SSF46785">
    <property type="entry name" value="Winged helix' DNA-binding domain"/>
    <property type="match status" value="1"/>
</dbReference>
<dbReference type="InterPro" id="IPR005119">
    <property type="entry name" value="LysR_subst-bd"/>
</dbReference>
<evidence type="ECO:0000256" key="4">
    <source>
        <dbReference type="ARBA" id="ARBA00023163"/>
    </source>
</evidence>
<dbReference type="Gene3D" id="3.40.190.290">
    <property type="match status" value="1"/>
</dbReference>
<dbReference type="Proteomes" id="UP000077748">
    <property type="component" value="Chromosome"/>
</dbReference>
<dbReference type="PANTHER" id="PTHR30419:SF30">
    <property type="entry name" value="LYSR FAMILY TRANSCRIPTIONAL REGULATOR"/>
    <property type="match status" value="1"/>
</dbReference>
<dbReference type="EMBL" id="CP015878">
    <property type="protein sequence ID" value="ANI18178.1"/>
    <property type="molecule type" value="Genomic_DNA"/>
</dbReference>
<dbReference type="PANTHER" id="PTHR30419">
    <property type="entry name" value="HTH-TYPE TRANSCRIPTIONAL REGULATOR YBHD"/>
    <property type="match status" value="1"/>
</dbReference>
<dbReference type="Pfam" id="PF03466">
    <property type="entry name" value="LysR_substrate"/>
    <property type="match status" value="1"/>
</dbReference>
<evidence type="ECO:0000256" key="1">
    <source>
        <dbReference type="ARBA" id="ARBA00009437"/>
    </source>
</evidence>
<dbReference type="GO" id="GO:0005829">
    <property type="term" value="C:cytosol"/>
    <property type="evidence" value="ECO:0007669"/>
    <property type="project" value="TreeGrafter"/>
</dbReference>
<organism evidence="6 7">
    <name type="scientific">Pseudomonas citronellolis</name>
    <dbReference type="NCBI Taxonomy" id="53408"/>
    <lineage>
        <taxon>Bacteria</taxon>
        <taxon>Pseudomonadati</taxon>
        <taxon>Pseudomonadota</taxon>
        <taxon>Gammaproteobacteria</taxon>
        <taxon>Pseudomonadales</taxon>
        <taxon>Pseudomonadaceae</taxon>
        <taxon>Pseudomonas</taxon>
    </lineage>
</organism>
<evidence type="ECO:0000256" key="2">
    <source>
        <dbReference type="ARBA" id="ARBA00023015"/>
    </source>
</evidence>
<dbReference type="RefSeq" id="WP_064584898.1">
    <property type="nucleotide sequence ID" value="NZ_CP015878.1"/>
</dbReference>
<evidence type="ECO:0000259" key="5">
    <source>
        <dbReference type="PROSITE" id="PS50931"/>
    </source>
</evidence>
<keyword evidence="2" id="KW-0805">Transcription regulation</keyword>
<evidence type="ECO:0000313" key="7">
    <source>
        <dbReference type="Proteomes" id="UP000077748"/>
    </source>
</evidence>
<dbReference type="GO" id="GO:0003677">
    <property type="term" value="F:DNA binding"/>
    <property type="evidence" value="ECO:0007669"/>
    <property type="project" value="UniProtKB-KW"/>
</dbReference>
<dbReference type="Gene3D" id="1.10.10.10">
    <property type="entry name" value="Winged helix-like DNA-binding domain superfamily/Winged helix DNA-binding domain"/>
    <property type="match status" value="1"/>
</dbReference>
<keyword evidence="3" id="KW-0238">DNA-binding</keyword>
<dbReference type="PRINTS" id="PR00039">
    <property type="entry name" value="HTHLYSR"/>
</dbReference>
<dbReference type="InterPro" id="IPR036390">
    <property type="entry name" value="WH_DNA-bd_sf"/>
</dbReference>
<proteinExistence type="inferred from homology"/>
<reference evidence="6 7" key="1">
    <citation type="submission" date="2016-05" db="EMBL/GenBank/DDBJ databases">
        <title>Genome Sequence of Pseudomonas citronellolis Strain SJTE-3, an Estrogens and Persistent Organic Pollutants degradation strain.</title>
        <authorList>
            <person name="Liang R."/>
        </authorList>
    </citation>
    <scope>NUCLEOTIDE SEQUENCE [LARGE SCALE GENOMIC DNA]</scope>
    <source>
        <strain evidence="6 7">SJTE-3</strain>
    </source>
</reference>
<keyword evidence="4" id="KW-0804">Transcription</keyword>